<name>A0A5A5U269_LEUCI</name>
<dbReference type="Proteomes" id="UP000323274">
    <property type="component" value="Unassembled WGS sequence"/>
</dbReference>
<accession>A0A5A5U269</accession>
<dbReference type="EMBL" id="BJJW01000008">
    <property type="protein sequence ID" value="GDZ84136.1"/>
    <property type="molecule type" value="Genomic_DNA"/>
</dbReference>
<sequence length="85" mass="10192">MNDQPMHIDSEKFAFKFLEAYHFDFNTQYLEQQAKQELAAYLSAYYLADRFNQIEHQNFNRPAKTDLSHLGFDELLKHVTNLNNY</sequence>
<evidence type="ECO:0000313" key="1">
    <source>
        <dbReference type="EMBL" id="GDZ84136.1"/>
    </source>
</evidence>
<organism evidence="1 2">
    <name type="scientific">Leuconostoc citreum</name>
    <dbReference type="NCBI Taxonomy" id="33964"/>
    <lineage>
        <taxon>Bacteria</taxon>
        <taxon>Bacillati</taxon>
        <taxon>Bacillota</taxon>
        <taxon>Bacilli</taxon>
        <taxon>Lactobacillales</taxon>
        <taxon>Lactobacillaceae</taxon>
        <taxon>Leuconostoc</taxon>
    </lineage>
</organism>
<dbReference type="AlphaFoldDB" id="A0A5A5U269"/>
<proteinExistence type="predicted"/>
<gene>
    <name evidence="1" type="ORF">LCIT_13780</name>
</gene>
<reference evidence="1 2" key="1">
    <citation type="submission" date="2019-04" db="EMBL/GenBank/DDBJ databases">
        <title>A pseudo-fructophilic Leuconostoc citreum strain F192-5 isolated from peel of satsuma mandarin: the first report for isolation and characterization of strain-dependent fructophilic-like characteristics.</title>
        <authorList>
            <person name="Maeno S."/>
            <person name="Tanizawa Y."/>
            <person name="Kajikawa A."/>
            <person name="Kanesaki Y."/>
            <person name="Kubota E."/>
            <person name="Arita M."/>
            <person name="Leon D."/>
            <person name="Endo A."/>
        </authorList>
    </citation>
    <scope>NUCLEOTIDE SEQUENCE [LARGE SCALE GENOMIC DNA]</scope>
    <source>
        <strain evidence="1 2">F192-5</strain>
    </source>
</reference>
<protein>
    <submittedName>
        <fullName evidence="1">Uncharacterized protein</fullName>
    </submittedName>
</protein>
<comment type="caution">
    <text evidence="1">The sequence shown here is derived from an EMBL/GenBank/DDBJ whole genome shotgun (WGS) entry which is preliminary data.</text>
</comment>
<dbReference type="RefSeq" id="WP_149334534.1">
    <property type="nucleotide sequence ID" value="NZ_BJJW01000008.1"/>
</dbReference>
<evidence type="ECO:0000313" key="2">
    <source>
        <dbReference type="Proteomes" id="UP000323274"/>
    </source>
</evidence>